<dbReference type="OrthoDB" id="9780765at2"/>
<keyword evidence="1" id="KW-0378">Hydrolase</keyword>
<evidence type="ECO:0000256" key="1">
    <source>
        <dbReference type="ARBA" id="ARBA00022801"/>
    </source>
</evidence>
<dbReference type="AlphaFoldDB" id="A0A1G8N3U9"/>
<dbReference type="PRINTS" id="PR00111">
    <property type="entry name" value="ABHYDROLASE"/>
</dbReference>
<dbReference type="Proteomes" id="UP000199706">
    <property type="component" value="Unassembled WGS sequence"/>
</dbReference>
<organism evidence="3 4">
    <name type="scientific">Paraburkholderia phenazinium</name>
    <dbReference type="NCBI Taxonomy" id="60549"/>
    <lineage>
        <taxon>Bacteria</taxon>
        <taxon>Pseudomonadati</taxon>
        <taxon>Pseudomonadota</taxon>
        <taxon>Betaproteobacteria</taxon>
        <taxon>Burkholderiales</taxon>
        <taxon>Burkholderiaceae</taxon>
        <taxon>Paraburkholderia</taxon>
    </lineage>
</organism>
<dbReference type="SUPFAM" id="SSF53474">
    <property type="entry name" value="alpha/beta-Hydrolases"/>
    <property type="match status" value="1"/>
</dbReference>
<evidence type="ECO:0000259" key="2">
    <source>
        <dbReference type="Pfam" id="PF12697"/>
    </source>
</evidence>
<evidence type="ECO:0000313" key="4">
    <source>
        <dbReference type="Proteomes" id="UP000199706"/>
    </source>
</evidence>
<dbReference type="GO" id="GO:0016020">
    <property type="term" value="C:membrane"/>
    <property type="evidence" value="ECO:0007669"/>
    <property type="project" value="TreeGrafter"/>
</dbReference>
<dbReference type="InterPro" id="IPR029058">
    <property type="entry name" value="AB_hydrolase_fold"/>
</dbReference>
<proteinExistence type="predicted"/>
<sequence length="270" mass="29256">MKILANGIHIHVNDQGSGTPAIVFLHYWGGSSRTWRDVIAALPNAYRTVALDHRGWGDSDAPADGYALADFADDAQGVIDALKLDRFVLVGHSMGGKIAQLLASRRPQGLAGLVMVAPSPPVPLELPAEIRAEMELAYASRASVEMAVDQMLTARPLSPAHRQQVIEDSLRGAPQAKAAWPLRTSFEDITREVAAIDAPAIVIAGEQDRVDSVETLQTKLLPYIPHARMHVVPQTGHLSPLESPLDVARLIQDFVTSETTDRMALTSRFP</sequence>
<evidence type="ECO:0000313" key="3">
    <source>
        <dbReference type="EMBL" id="SDI74862.1"/>
    </source>
</evidence>
<dbReference type="PANTHER" id="PTHR43798">
    <property type="entry name" value="MONOACYLGLYCEROL LIPASE"/>
    <property type="match status" value="1"/>
</dbReference>
<dbReference type="InterPro" id="IPR000073">
    <property type="entry name" value="AB_hydrolase_1"/>
</dbReference>
<dbReference type="GO" id="GO:0016787">
    <property type="term" value="F:hydrolase activity"/>
    <property type="evidence" value="ECO:0007669"/>
    <property type="project" value="UniProtKB-KW"/>
</dbReference>
<feature type="domain" description="AB hydrolase-1" evidence="2">
    <location>
        <begin position="22"/>
        <end position="249"/>
    </location>
</feature>
<protein>
    <submittedName>
        <fullName evidence="3">Pimeloyl-ACP methyl ester carboxylesterase</fullName>
    </submittedName>
</protein>
<dbReference type="PANTHER" id="PTHR43798:SF31">
    <property type="entry name" value="AB HYDROLASE SUPERFAMILY PROTEIN YCLE"/>
    <property type="match status" value="1"/>
</dbReference>
<dbReference type="EMBL" id="FNCJ01000033">
    <property type="protein sequence ID" value="SDI74862.1"/>
    <property type="molecule type" value="Genomic_DNA"/>
</dbReference>
<dbReference type="Pfam" id="PF12697">
    <property type="entry name" value="Abhydrolase_6"/>
    <property type="match status" value="1"/>
</dbReference>
<name>A0A1G8N3U9_9BURK</name>
<accession>A0A1G8N3U9</accession>
<reference evidence="3 4" key="1">
    <citation type="submission" date="2016-10" db="EMBL/GenBank/DDBJ databases">
        <authorList>
            <person name="de Groot N.N."/>
        </authorList>
    </citation>
    <scope>NUCLEOTIDE SEQUENCE [LARGE SCALE GENOMIC DNA]</scope>
    <source>
        <strain evidence="3 4">LMG 2247</strain>
    </source>
</reference>
<dbReference type="InterPro" id="IPR050266">
    <property type="entry name" value="AB_hydrolase_sf"/>
</dbReference>
<gene>
    <name evidence="3" type="ORF">SAMN05216466_1336</name>
</gene>
<dbReference type="RefSeq" id="WP_090695685.1">
    <property type="nucleotide sequence ID" value="NZ_CADERL010000015.1"/>
</dbReference>
<dbReference type="Gene3D" id="3.40.50.1820">
    <property type="entry name" value="alpha/beta hydrolase"/>
    <property type="match status" value="1"/>
</dbReference>